<dbReference type="Pfam" id="PF03803">
    <property type="entry name" value="Scramblase"/>
    <property type="match status" value="1"/>
</dbReference>
<dbReference type="EMBL" id="JAGGNH010000001">
    <property type="protein sequence ID" value="KAJ0986602.1"/>
    <property type="molecule type" value="Genomic_DNA"/>
</dbReference>
<dbReference type="Proteomes" id="UP001085076">
    <property type="component" value="Miscellaneous, Linkage group lg01"/>
</dbReference>
<sequence>MPSRVAAMATNRLLTRRTAPVSAILSSTLARVLHPSSPSLDLAPAPASNGLRSLYSPTSPGIRGAFPPSGPGSLASRSTPSSELAGSVYTMIGSCRSIPAAPATSGSLGLAQVKLAPLLARPNLLVTRDIEWANVMFDFEQESRYIVVDPNYPHPPMGYIREQSNVIYRQLFRKRRPFVASINDAKGNEIFRDKEENVLAQIDRDWRGFGLEISELKITRPLTLTERAVVVALAVSLDTDYFSTGGGW</sequence>
<dbReference type="PANTHER" id="PTHR23248:SF9">
    <property type="entry name" value="PHOSPHOLIPID SCRAMBLASE"/>
    <property type="match status" value="1"/>
</dbReference>
<gene>
    <name evidence="3" type="ORF">J5N97_004958</name>
</gene>
<accession>A0A9D5D8Y7</accession>
<organism evidence="3 4">
    <name type="scientific">Dioscorea zingiberensis</name>
    <dbReference type="NCBI Taxonomy" id="325984"/>
    <lineage>
        <taxon>Eukaryota</taxon>
        <taxon>Viridiplantae</taxon>
        <taxon>Streptophyta</taxon>
        <taxon>Embryophyta</taxon>
        <taxon>Tracheophyta</taxon>
        <taxon>Spermatophyta</taxon>
        <taxon>Magnoliopsida</taxon>
        <taxon>Liliopsida</taxon>
        <taxon>Dioscoreales</taxon>
        <taxon>Dioscoreaceae</taxon>
        <taxon>Dioscorea</taxon>
    </lineage>
</organism>
<evidence type="ECO:0000256" key="1">
    <source>
        <dbReference type="ARBA" id="ARBA00005350"/>
    </source>
</evidence>
<protein>
    <recommendedName>
        <fullName evidence="2">Phospholipid scramblase</fullName>
    </recommendedName>
</protein>
<dbReference type="AlphaFoldDB" id="A0A9D5D8Y7"/>
<comment type="caution">
    <text evidence="3">The sequence shown here is derived from an EMBL/GenBank/DDBJ whole genome shotgun (WGS) entry which is preliminary data.</text>
</comment>
<evidence type="ECO:0000313" key="4">
    <source>
        <dbReference type="Proteomes" id="UP001085076"/>
    </source>
</evidence>
<dbReference type="OrthoDB" id="191150at2759"/>
<name>A0A9D5D8Y7_9LILI</name>
<comment type="similarity">
    <text evidence="1 2">Belongs to the phospholipid scramblase family.</text>
</comment>
<dbReference type="InterPro" id="IPR005552">
    <property type="entry name" value="Scramblase"/>
</dbReference>
<dbReference type="PANTHER" id="PTHR23248">
    <property type="entry name" value="PHOSPHOLIPID SCRAMBLASE-RELATED"/>
    <property type="match status" value="1"/>
</dbReference>
<proteinExistence type="inferred from homology"/>
<dbReference type="GO" id="GO:0017128">
    <property type="term" value="F:phospholipid scramblase activity"/>
    <property type="evidence" value="ECO:0007669"/>
    <property type="project" value="InterPro"/>
</dbReference>
<evidence type="ECO:0000313" key="3">
    <source>
        <dbReference type="EMBL" id="KAJ0986602.1"/>
    </source>
</evidence>
<reference evidence="3" key="1">
    <citation type="submission" date="2021-03" db="EMBL/GenBank/DDBJ databases">
        <authorList>
            <person name="Li Z."/>
            <person name="Yang C."/>
        </authorList>
    </citation>
    <scope>NUCLEOTIDE SEQUENCE</scope>
    <source>
        <strain evidence="3">Dzin_1.0</strain>
        <tissue evidence="3">Leaf</tissue>
    </source>
</reference>
<keyword evidence="4" id="KW-1185">Reference proteome</keyword>
<dbReference type="GO" id="GO:0005886">
    <property type="term" value="C:plasma membrane"/>
    <property type="evidence" value="ECO:0007669"/>
    <property type="project" value="TreeGrafter"/>
</dbReference>
<evidence type="ECO:0000256" key="2">
    <source>
        <dbReference type="RuleBase" id="RU363116"/>
    </source>
</evidence>
<reference evidence="3" key="2">
    <citation type="journal article" date="2022" name="Hortic Res">
        <title>The genome of Dioscorea zingiberensis sheds light on the biosynthesis, origin and evolution of the medicinally important diosgenin saponins.</title>
        <authorList>
            <person name="Li Y."/>
            <person name="Tan C."/>
            <person name="Li Z."/>
            <person name="Guo J."/>
            <person name="Li S."/>
            <person name="Chen X."/>
            <person name="Wang C."/>
            <person name="Dai X."/>
            <person name="Yang H."/>
            <person name="Song W."/>
            <person name="Hou L."/>
            <person name="Xu J."/>
            <person name="Tong Z."/>
            <person name="Xu A."/>
            <person name="Yuan X."/>
            <person name="Wang W."/>
            <person name="Yang Q."/>
            <person name="Chen L."/>
            <person name="Sun Z."/>
            <person name="Wang K."/>
            <person name="Pan B."/>
            <person name="Chen J."/>
            <person name="Bao Y."/>
            <person name="Liu F."/>
            <person name="Qi X."/>
            <person name="Gang D.R."/>
            <person name="Wen J."/>
            <person name="Li J."/>
        </authorList>
    </citation>
    <scope>NUCLEOTIDE SEQUENCE</scope>
    <source>
        <strain evidence="3">Dzin_1.0</strain>
    </source>
</reference>